<proteinExistence type="predicted"/>
<evidence type="ECO:0000313" key="2">
    <source>
        <dbReference type="Proteomes" id="UP000254848"/>
    </source>
</evidence>
<sequence>MKIDVSLSLGFTDKGGKPESGINVSLSIPAGEMTPANPVKFIAVQTDPEGKETKNGGKILEVAVGDKSHIYVAVAPPKYLLEKANIEKTVRALDVKVQEGKYNSEKGEFDEVNAPG</sequence>
<keyword evidence="2" id="KW-1185">Reference proteome</keyword>
<evidence type="ECO:0000313" key="1">
    <source>
        <dbReference type="EMBL" id="RDK90825.1"/>
    </source>
</evidence>
<organism evidence="1 2">
    <name type="scientific">Enterobacillus tribolii</name>
    <dbReference type="NCBI Taxonomy" id="1487935"/>
    <lineage>
        <taxon>Bacteria</taxon>
        <taxon>Pseudomonadati</taxon>
        <taxon>Pseudomonadota</taxon>
        <taxon>Gammaproteobacteria</taxon>
        <taxon>Enterobacterales</taxon>
        <taxon>Hafniaceae</taxon>
        <taxon>Enterobacillus</taxon>
    </lineage>
</organism>
<name>A0A370QQ43_9GAMM</name>
<reference evidence="1 2" key="1">
    <citation type="submission" date="2018-07" db="EMBL/GenBank/DDBJ databases">
        <title>Genomic Encyclopedia of Type Strains, Phase IV (KMG-IV): sequencing the most valuable type-strain genomes for metagenomic binning, comparative biology and taxonomic classification.</title>
        <authorList>
            <person name="Goeker M."/>
        </authorList>
    </citation>
    <scope>NUCLEOTIDE SEQUENCE [LARGE SCALE GENOMIC DNA]</scope>
    <source>
        <strain evidence="1 2">DSM 103736</strain>
    </source>
</reference>
<dbReference type="Proteomes" id="UP000254848">
    <property type="component" value="Unassembled WGS sequence"/>
</dbReference>
<comment type="caution">
    <text evidence="1">The sequence shown here is derived from an EMBL/GenBank/DDBJ whole genome shotgun (WGS) entry which is preliminary data.</text>
</comment>
<dbReference type="EMBL" id="QRAP01000005">
    <property type="protein sequence ID" value="RDK90825.1"/>
    <property type="molecule type" value="Genomic_DNA"/>
</dbReference>
<accession>A0A370QQ43</accession>
<dbReference type="RefSeq" id="WP_115458650.1">
    <property type="nucleotide sequence ID" value="NZ_QRAP01000005.1"/>
</dbReference>
<gene>
    <name evidence="1" type="ORF">C8D90_105105</name>
</gene>
<dbReference type="AlphaFoldDB" id="A0A370QQ43"/>
<protein>
    <submittedName>
        <fullName evidence="1">Uncharacterized protein</fullName>
    </submittedName>
</protein>
<dbReference type="OrthoDB" id="9256083at2"/>